<dbReference type="Gene3D" id="3.40.462.20">
    <property type="match status" value="1"/>
</dbReference>
<dbReference type="PANTHER" id="PTHR42973">
    <property type="entry name" value="BINDING OXIDOREDUCTASE, PUTATIVE (AFU_ORTHOLOGUE AFUA_1G17690)-RELATED"/>
    <property type="match status" value="1"/>
</dbReference>
<evidence type="ECO:0000313" key="9">
    <source>
        <dbReference type="Proteomes" id="UP001595907"/>
    </source>
</evidence>
<dbReference type="PROSITE" id="PS51387">
    <property type="entry name" value="FAD_PCMH"/>
    <property type="match status" value="1"/>
</dbReference>
<dbReference type="EMBL" id="JBHSCZ010000001">
    <property type="protein sequence ID" value="MFC4261786.1"/>
    <property type="molecule type" value="Genomic_DNA"/>
</dbReference>
<dbReference type="InterPro" id="IPR012951">
    <property type="entry name" value="BBE"/>
</dbReference>
<gene>
    <name evidence="8" type="ORF">ACFOWM_02755</name>
</gene>
<keyword evidence="6" id="KW-0732">Signal</keyword>
<evidence type="ECO:0000259" key="7">
    <source>
        <dbReference type="PROSITE" id="PS51387"/>
    </source>
</evidence>
<dbReference type="Gene3D" id="3.30.465.10">
    <property type="match status" value="1"/>
</dbReference>
<evidence type="ECO:0000256" key="3">
    <source>
        <dbReference type="ARBA" id="ARBA00022630"/>
    </source>
</evidence>
<reference evidence="9" key="1">
    <citation type="journal article" date="2019" name="Int. J. Syst. Evol. Microbiol.">
        <title>The Global Catalogue of Microorganisms (GCM) 10K type strain sequencing project: providing services to taxonomists for standard genome sequencing and annotation.</title>
        <authorList>
            <consortium name="The Broad Institute Genomics Platform"/>
            <consortium name="The Broad Institute Genome Sequencing Center for Infectious Disease"/>
            <person name="Wu L."/>
            <person name="Ma J."/>
        </authorList>
    </citation>
    <scope>NUCLEOTIDE SEQUENCE [LARGE SCALE GENOMIC DNA]</scope>
    <source>
        <strain evidence="9">CECT 8289</strain>
    </source>
</reference>
<protein>
    <submittedName>
        <fullName evidence="8">FAD-binding oxidoreductase</fullName>
    </submittedName>
</protein>
<dbReference type="RefSeq" id="WP_379706775.1">
    <property type="nucleotide sequence ID" value="NZ_JBHSCZ010000001.1"/>
</dbReference>
<keyword evidence="5" id="KW-0560">Oxidoreductase</keyword>
<dbReference type="InterPro" id="IPR050416">
    <property type="entry name" value="FAD-linked_Oxidoreductase"/>
</dbReference>
<keyword evidence="4" id="KW-0274">FAD</keyword>
<feature type="chain" id="PRO_5045888349" evidence="6">
    <location>
        <begin position="30"/>
        <end position="473"/>
    </location>
</feature>
<dbReference type="InterPro" id="IPR016166">
    <property type="entry name" value="FAD-bd_PCMH"/>
</dbReference>
<evidence type="ECO:0000256" key="5">
    <source>
        <dbReference type="ARBA" id="ARBA00023002"/>
    </source>
</evidence>
<comment type="caution">
    <text evidence="8">The sequence shown here is derived from an EMBL/GenBank/DDBJ whole genome shotgun (WGS) entry which is preliminary data.</text>
</comment>
<dbReference type="InterPro" id="IPR016169">
    <property type="entry name" value="FAD-bd_PCMH_sub2"/>
</dbReference>
<dbReference type="Pfam" id="PF01565">
    <property type="entry name" value="FAD_binding_4"/>
    <property type="match status" value="1"/>
</dbReference>
<dbReference type="Proteomes" id="UP001595907">
    <property type="component" value="Unassembled WGS sequence"/>
</dbReference>
<feature type="domain" description="FAD-binding PCMH-type" evidence="7">
    <location>
        <begin position="65"/>
        <end position="233"/>
    </location>
</feature>
<evidence type="ECO:0000256" key="2">
    <source>
        <dbReference type="ARBA" id="ARBA00005466"/>
    </source>
</evidence>
<sequence>MKSTSRKQFIKQVGLASLAVLMKQVASFAADVPYNIEAASNNNVVFYIKADAAYETLRKGFNKRINHYPKVIALCSNELGVVEAMQYATTNQLKVTVKSGGHCMEGFSCLQDGMVINVSLLNTIEWVNGNVLKVDPACTLKNIYETIIPKGKYLPGGSCQSVAISGLALGGGYGLMSRQFGLTCDSLVNATIVLPSGSVMQTDKAPDLQWACKGGGNGNFGVITSMKFALQKAPATMQSIKFRNQNVSIEKAMDICKQWFTLSKTLPNSCFSAFIFNGKTTYILLTNTQPADATVNNFIKTFTASSTKVSIGKALPFGTALKAYYAAANPLTYKNASAGLYKSYEQVGNILEDVFKKVKSVPGFIYQVNTLGGNIQLPAFEASSAFAHRDCIYFSELQAYWENPKLNEKYLGNFENIQQLFAQNNIKAQYRNYPDINFKNAPELYYGKNVSRLRAVKQNYDPFNLFAAPQGLL</sequence>
<evidence type="ECO:0000256" key="1">
    <source>
        <dbReference type="ARBA" id="ARBA00001974"/>
    </source>
</evidence>
<evidence type="ECO:0000256" key="6">
    <source>
        <dbReference type="SAM" id="SignalP"/>
    </source>
</evidence>
<dbReference type="SUPFAM" id="SSF56176">
    <property type="entry name" value="FAD-binding/transporter-associated domain-like"/>
    <property type="match status" value="1"/>
</dbReference>
<keyword evidence="9" id="KW-1185">Reference proteome</keyword>
<accession>A0ABV8QNC2</accession>
<dbReference type="InterPro" id="IPR016167">
    <property type="entry name" value="FAD-bd_PCMH_sub1"/>
</dbReference>
<dbReference type="Gene3D" id="3.30.43.10">
    <property type="entry name" value="Uridine Diphospho-n-acetylenolpyruvylglucosamine Reductase, domain 2"/>
    <property type="match status" value="1"/>
</dbReference>
<dbReference type="Pfam" id="PF08031">
    <property type="entry name" value="BBE"/>
    <property type="match status" value="1"/>
</dbReference>
<feature type="signal peptide" evidence="6">
    <location>
        <begin position="1"/>
        <end position="29"/>
    </location>
</feature>
<proteinExistence type="inferred from homology"/>
<keyword evidence="3" id="KW-0285">Flavoprotein</keyword>
<evidence type="ECO:0000313" key="8">
    <source>
        <dbReference type="EMBL" id="MFC4261786.1"/>
    </source>
</evidence>
<dbReference type="InterPro" id="IPR036318">
    <property type="entry name" value="FAD-bd_PCMH-like_sf"/>
</dbReference>
<name>A0ABV8QNC2_9BACT</name>
<comment type="cofactor">
    <cofactor evidence="1">
        <name>FAD</name>
        <dbReference type="ChEBI" id="CHEBI:57692"/>
    </cofactor>
</comment>
<dbReference type="InterPro" id="IPR006094">
    <property type="entry name" value="Oxid_FAD_bind_N"/>
</dbReference>
<comment type="similarity">
    <text evidence="2">Belongs to the oxygen-dependent FAD-linked oxidoreductase family.</text>
</comment>
<evidence type="ECO:0000256" key="4">
    <source>
        <dbReference type="ARBA" id="ARBA00022827"/>
    </source>
</evidence>
<organism evidence="8 9">
    <name type="scientific">Ferruginibacter yonginensis</name>
    <dbReference type="NCBI Taxonomy" id="1310416"/>
    <lineage>
        <taxon>Bacteria</taxon>
        <taxon>Pseudomonadati</taxon>
        <taxon>Bacteroidota</taxon>
        <taxon>Chitinophagia</taxon>
        <taxon>Chitinophagales</taxon>
        <taxon>Chitinophagaceae</taxon>
        <taxon>Ferruginibacter</taxon>
    </lineage>
</organism>
<dbReference type="PANTHER" id="PTHR42973:SF39">
    <property type="entry name" value="FAD-BINDING PCMH-TYPE DOMAIN-CONTAINING PROTEIN"/>
    <property type="match status" value="1"/>
</dbReference>